<proteinExistence type="predicted"/>
<reference evidence="2 3" key="1">
    <citation type="submission" date="2020-01" db="EMBL/GenBank/DDBJ databases">
        <title>Aspergillus terreus IFO 6365 whole genome shotgun sequence.</title>
        <authorList>
            <person name="Kanamasa S."/>
            <person name="Takahashi H."/>
        </authorList>
    </citation>
    <scope>NUCLEOTIDE SEQUENCE [LARGE SCALE GENOMIC DNA]</scope>
    <source>
        <strain evidence="2 3">IFO 6365</strain>
    </source>
</reference>
<name>A0A5M3Z586_ASPTE</name>
<gene>
    <name evidence="2" type="ORF">ATEIFO6365_0005033800</name>
</gene>
<keyword evidence="3" id="KW-1185">Reference proteome</keyword>
<accession>A0A5M3Z586</accession>
<organism evidence="2 3">
    <name type="scientific">Aspergillus terreus</name>
    <dbReference type="NCBI Taxonomy" id="33178"/>
    <lineage>
        <taxon>Eukaryota</taxon>
        <taxon>Fungi</taxon>
        <taxon>Dikarya</taxon>
        <taxon>Ascomycota</taxon>
        <taxon>Pezizomycotina</taxon>
        <taxon>Eurotiomycetes</taxon>
        <taxon>Eurotiomycetidae</taxon>
        <taxon>Eurotiales</taxon>
        <taxon>Aspergillaceae</taxon>
        <taxon>Aspergillus</taxon>
        <taxon>Aspergillus subgen. Circumdati</taxon>
    </lineage>
</organism>
<evidence type="ECO:0000313" key="2">
    <source>
        <dbReference type="EMBL" id="GFF16148.1"/>
    </source>
</evidence>
<protein>
    <submittedName>
        <fullName evidence="2">Uncharacterized protein</fullName>
    </submittedName>
</protein>
<sequence>MSSNPESPIPSQIFPLAHPPPKPPQRLRLTPRLVLQIQQLASSTGRAVPVLEVLRPSRLGRTLAVGAGAGAARVKLSSRGLYIAQSEPFLHLPGSRTALPCDAIAAISSLAPRGAPAADVLYFASADSWEVHRSPRGYRFQQVSAGGQGRTLEWEERPRASEERFVLRVVAAAAEEAEDRRLATLTKRGMKVSAWDRGLRAYLAAEEETVYTWVLTMGVYVAAQEGWVCV</sequence>
<evidence type="ECO:0000256" key="1">
    <source>
        <dbReference type="SAM" id="MobiDB-lite"/>
    </source>
</evidence>
<evidence type="ECO:0000313" key="3">
    <source>
        <dbReference type="Proteomes" id="UP000452235"/>
    </source>
</evidence>
<dbReference type="AlphaFoldDB" id="A0A5M3Z586"/>
<comment type="caution">
    <text evidence="2">The sequence shown here is derived from an EMBL/GenBank/DDBJ whole genome shotgun (WGS) entry which is preliminary data.</text>
</comment>
<dbReference type="OrthoDB" id="4475042at2759"/>
<dbReference type="EMBL" id="BLJY01000005">
    <property type="protein sequence ID" value="GFF16148.1"/>
    <property type="molecule type" value="Genomic_DNA"/>
</dbReference>
<feature type="region of interest" description="Disordered" evidence="1">
    <location>
        <begin position="1"/>
        <end position="22"/>
    </location>
</feature>
<dbReference type="Proteomes" id="UP000452235">
    <property type="component" value="Unassembled WGS sequence"/>
</dbReference>
<feature type="compositionally biased region" description="Polar residues" evidence="1">
    <location>
        <begin position="1"/>
        <end position="10"/>
    </location>
</feature>